<feature type="transmembrane region" description="Helical" evidence="6">
    <location>
        <begin position="215"/>
        <end position="236"/>
    </location>
</feature>
<dbReference type="AlphaFoldDB" id="A0A2V1AL12"/>
<evidence type="ECO:0000313" key="7">
    <source>
        <dbReference type="EMBL" id="PVH18579.1"/>
    </source>
</evidence>
<keyword evidence="4 6" id="KW-1133">Transmembrane helix</keyword>
<evidence type="ECO:0000256" key="6">
    <source>
        <dbReference type="SAM" id="Phobius"/>
    </source>
</evidence>
<gene>
    <name evidence="7" type="ORF">CXQ87_001510</name>
</gene>
<evidence type="ECO:0000256" key="2">
    <source>
        <dbReference type="ARBA" id="ARBA00009969"/>
    </source>
</evidence>
<dbReference type="Pfam" id="PF04479">
    <property type="entry name" value="RTA1"/>
    <property type="match status" value="1"/>
</dbReference>
<dbReference type="EMBL" id="PKFP01000008">
    <property type="protein sequence ID" value="PVH18579.1"/>
    <property type="molecule type" value="Genomic_DNA"/>
</dbReference>
<dbReference type="PANTHER" id="PTHR31465:SF1">
    <property type="entry name" value="PROTEIN RTA1-RELATED"/>
    <property type="match status" value="1"/>
</dbReference>
<feature type="transmembrane region" description="Helical" evidence="6">
    <location>
        <begin position="130"/>
        <end position="154"/>
    </location>
</feature>
<feature type="transmembrane region" description="Helical" evidence="6">
    <location>
        <begin position="166"/>
        <end position="188"/>
    </location>
</feature>
<dbReference type="GO" id="GO:0016020">
    <property type="term" value="C:membrane"/>
    <property type="evidence" value="ECO:0007669"/>
    <property type="project" value="UniProtKB-SubCell"/>
</dbReference>
<evidence type="ECO:0000256" key="1">
    <source>
        <dbReference type="ARBA" id="ARBA00004141"/>
    </source>
</evidence>
<evidence type="ECO:0000256" key="4">
    <source>
        <dbReference type="ARBA" id="ARBA00022989"/>
    </source>
</evidence>
<evidence type="ECO:0000256" key="3">
    <source>
        <dbReference type="ARBA" id="ARBA00022692"/>
    </source>
</evidence>
<evidence type="ECO:0008006" key="9">
    <source>
        <dbReference type="Google" id="ProtNLM"/>
    </source>
</evidence>
<feature type="transmembrane region" description="Helical" evidence="6">
    <location>
        <begin position="89"/>
        <end position="110"/>
    </location>
</feature>
<evidence type="ECO:0000313" key="8">
    <source>
        <dbReference type="Proteomes" id="UP000244406"/>
    </source>
</evidence>
<accession>A0A2V1AL12</accession>
<comment type="caution">
    <text evidence="7">The sequence shown here is derived from an EMBL/GenBank/DDBJ whole genome shotgun (WGS) entry which is preliminary data.</text>
</comment>
<dbReference type="PANTHER" id="PTHR31465">
    <property type="entry name" value="PROTEIN RTA1-RELATED"/>
    <property type="match status" value="1"/>
</dbReference>
<dbReference type="GeneID" id="37001510"/>
<name>A0A2V1AL12_9ASCO</name>
<keyword evidence="8" id="KW-1185">Reference proteome</keyword>
<dbReference type="Proteomes" id="UP000244406">
    <property type="component" value="Unassembled WGS sequence"/>
</dbReference>
<reference evidence="7 8" key="1">
    <citation type="submission" date="2017-12" db="EMBL/GenBank/DDBJ databases">
        <title>Genome Sequence of the Amphotericin B-resistant Candida duobushaemulonii strain, B09383.</title>
        <authorList>
            <person name="Chow N.A."/>
            <person name="Gade L."/>
            <person name="Batra D."/>
            <person name="Rowe L.A."/>
            <person name="Loparev V.N."/>
            <person name="Litvintseva A.P."/>
        </authorList>
    </citation>
    <scope>NUCLEOTIDE SEQUENCE [LARGE SCALE GENOMIC DNA]</scope>
    <source>
        <strain evidence="7 8">B09383</strain>
    </source>
</reference>
<feature type="transmembrane region" description="Helical" evidence="6">
    <location>
        <begin position="12"/>
        <end position="36"/>
    </location>
</feature>
<dbReference type="RefSeq" id="XP_025339519.1">
    <property type="nucleotide sequence ID" value="XM_025480046.1"/>
</dbReference>
<dbReference type="VEuPathDB" id="FungiDB:CXQ87_001510"/>
<feature type="transmembrane region" description="Helical" evidence="6">
    <location>
        <begin position="251"/>
        <end position="270"/>
    </location>
</feature>
<organism evidence="7 8">
    <name type="scientific">Candidozyma duobushaemuli</name>
    <dbReference type="NCBI Taxonomy" id="1231522"/>
    <lineage>
        <taxon>Eukaryota</taxon>
        <taxon>Fungi</taxon>
        <taxon>Dikarya</taxon>
        <taxon>Ascomycota</taxon>
        <taxon>Saccharomycotina</taxon>
        <taxon>Pichiomycetes</taxon>
        <taxon>Metschnikowiaceae</taxon>
        <taxon>Candidozyma</taxon>
    </lineage>
</organism>
<dbReference type="InterPro" id="IPR007568">
    <property type="entry name" value="RTA1"/>
</dbReference>
<proteinExistence type="inferred from homology"/>
<sequence length="307" mass="34206">MASGFENWQPYMYTPSLAAAIIFTIVFVGVTAYASFQFYKALRYPNIHPLDRKRTLIIIPFIVGGFCEIIGCIARAVSSQDDQARTPFIIQSVLLLVAPALFAATIYMILGRIIAMLNSAHQSLIPLRFLTKIFVFGDVLSFLMQGTGAGIMSAGSHDNISTGESIIIAGLFIQIAFFSVFIVVTGLFQYRVLREPSLEAQGTRYTPSKVHNWQLIMFTLFACSILILVRCIVRAVEYIEGWDGYIISNEVFLYTLDLLLMFLNMVLLCWQDICGYFVEVGPISRDQNAGQSLTADSDGYNEAKVGF</sequence>
<keyword evidence="3 6" id="KW-0812">Transmembrane</keyword>
<keyword evidence="5 6" id="KW-0472">Membrane</keyword>
<evidence type="ECO:0000256" key="5">
    <source>
        <dbReference type="ARBA" id="ARBA00023136"/>
    </source>
</evidence>
<comment type="subcellular location">
    <subcellularLocation>
        <location evidence="1">Membrane</location>
        <topology evidence="1">Multi-pass membrane protein</topology>
    </subcellularLocation>
</comment>
<protein>
    <recommendedName>
        <fullName evidence="9">Protein RTA1</fullName>
    </recommendedName>
</protein>
<comment type="similarity">
    <text evidence="2">Belongs to the lipid-translocating exporter (LTE) (TC 9.A.26.1) family.</text>
</comment>
<feature type="transmembrane region" description="Helical" evidence="6">
    <location>
        <begin position="56"/>
        <end position="77"/>
    </location>
</feature>